<proteinExistence type="predicted"/>
<dbReference type="AlphaFoldDB" id="A0A2P8DH08"/>
<protein>
    <submittedName>
        <fullName evidence="2">PhzF family phenazine biosynthesis protein</fullName>
    </submittedName>
</protein>
<dbReference type="OrthoDB" id="9788221at2"/>
<dbReference type="SUPFAM" id="SSF54506">
    <property type="entry name" value="Diaminopimelate epimerase-like"/>
    <property type="match status" value="1"/>
</dbReference>
<dbReference type="InterPro" id="IPR003719">
    <property type="entry name" value="Phenazine_PhzF-like"/>
</dbReference>
<organism evidence="2 3">
    <name type="scientific">Murinocardiopsis flavida</name>
    <dbReference type="NCBI Taxonomy" id="645275"/>
    <lineage>
        <taxon>Bacteria</taxon>
        <taxon>Bacillati</taxon>
        <taxon>Actinomycetota</taxon>
        <taxon>Actinomycetes</taxon>
        <taxon>Streptosporangiales</taxon>
        <taxon>Nocardiopsidaceae</taxon>
        <taxon>Murinocardiopsis</taxon>
    </lineage>
</organism>
<feature type="active site" evidence="1">
    <location>
        <position position="49"/>
    </location>
</feature>
<dbReference type="PIRSF" id="PIRSF016184">
    <property type="entry name" value="PhzC_PhzF"/>
    <property type="match status" value="1"/>
</dbReference>
<dbReference type="GO" id="GO:0005737">
    <property type="term" value="C:cytoplasm"/>
    <property type="evidence" value="ECO:0007669"/>
    <property type="project" value="TreeGrafter"/>
</dbReference>
<dbReference type="GO" id="GO:0016853">
    <property type="term" value="F:isomerase activity"/>
    <property type="evidence" value="ECO:0007669"/>
    <property type="project" value="TreeGrafter"/>
</dbReference>
<evidence type="ECO:0000313" key="3">
    <source>
        <dbReference type="Proteomes" id="UP000240542"/>
    </source>
</evidence>
<keyword evidence="3" id="KW-1185">Reference proteome</keyword>
<dbReference type="Proteomes" id="UP000240542">
    <property type="component" value="Unassembled WGS sequence"/>
</dbReference>
<sequence>MPARTTLHVVTVFLGDDDQGGNPLGVFLYAGRPPAEQRQRIAADLGFSETVFVADPATAELTIHTPANELPLAGHPLVGTAWLLDREGHRVSTLRPPAGEVTTWSEAGRTWFRADPDWAPEFATRQFDAPADVDALTADDGGAAGLHAWAWEDEAAGRVRVRLFAHDLGVVEDEATGSAAMRLCAQLGRPLVIRQGVGSRIDAVPGPGGTVDIGGRVAYLETRDYPVG</sequence>
<dbReference type="PANTHER" id="PTHR13774:SF32">
    <property type="entry name" value="ANTISENSE-ENHANCING SEQUENCE 1"/>
    <property type="match status" value="1"/>
</dbReference>
<reference evidence="2 3" key="1">
    <citation type="submission" date="2018-03" db="EMBL/GenBank/DDBJ databases">
        <title>Genomic Encyclopedia of Archaeal and Bacterial Type Strains, Phase II (KMG-II): from individual species to whole genera.</title>
        <authorList>
            <person name="Goeker M."/>
        </authorList>
    </citation>
    <scope>NUCLEOTIDE SEQUENCE [LARGE SCALE GENOMIC DNA]</scope>
    <source>
        <strain evidence="2 3">DSM 45312</strain>
    </source>
</reference>
<accession>A0A2P8DH08</accession>
<evidence type="ECO:0000256" key="1">
    <source>
        <dbReference type="PIRSR" id="PIRSR016184-1"/>
    </source>
</evidence>
<evidence type="ECO:0000313" key="2">
    <source>
        <dbReference type="EMBL" id="PSK96488.1"/>
    </source>
</evidence>
<dbReference type="Gene3D" id="3.10.310.10">
    <property type="entry name" value="Diaminopimelate Epimerase, Chain A, domain 1"/>
    <property type="match status" value="2"/>
</dbReference>
<dbReference type="Pfam" id="PF02567">
    <property type="entry name" value="PhzC-PhzF"/>
    <property type="match status" value="1"/>
</dbReference>
<gene>
    <name evidence="2" type="ORF">CLV63_11183</name>
</gene>
<dbReference type="PANTHER" id="PTHR13774">
    <property type="entry name" value="PHENAZINE BIOSYNTHESIS PROTEIN"/>
    <property type="match status" value="1"/>
</dbReference>
<dbReference type="EMBL" id="PYGA01000011">
    <property type="protein sequence ID" value="PSK96488.1"/>
    <property type="molecule type" value="Genomic_DNA"/>
</dbReference>
<comment type="caution">
    <text evidence="2">The sequence shown here is derived from an EMBL/GenBank/DDBJ whole genome shotgun (WGS) entry which is preliminary data.</text>
</comment>
<dbReference type="RefSeq" id="WP_106583876.1">
    <property type="nucleotide sequence ID" value="NZ_PYGA01000011.1"/>
</dbReference>
<name>A0A2P8DH08_9ACTN</name>